<gene>
    <name evidence="2" type="ORF">DUNSADRAFT_3227</name>
</gene>
<evidence type="ECO:0000256" key="1">
    <source>
        <dbReference type="SAM" id="MobiDB-lite"/>
    </source>
</evidence>
<organism evidence="2 3">
    <name type="scientific">Dunaliella salina</name>
    <name type="common">Green alga</name>
    <name type="synonym">Protococcus salinus</name>
    <dbReference type="NCBI Taxonomy" id="3046"/>
    <lineage>
        <taxon>Eukaryota</taxon>
        <taxon>Viridiplantae</taxon>
        <taxon>Chlorophyta</taxon>
        <taxon>core chlorophytes</taxon>
        <taxon>Chlorophyceae</taxon>
        <taxon>CS clade</taxon>
        <taxon>Chlamydomonadales</taxon>
        <taxon>Dunaliellaceae</taxon>
        <taxon>Dunaliella</taxon>
    </lineage>
</organism>
<dbReference type="Proteomes" id="UP000815325">
    <property type="component" value="Unassembled WGS sequence"/>
</dbReference>
<protein>
    <recommendedName>
        <fullName evidence="4">Encoded protein</fullName>
    </recommendedName>
</protein>
<sequence>MDNNARHLPTSSKAGRRSSWERKCVSWTQTTSLLPEHPRHRPPHRSKSELPSCPSKGGSGRSRTQGPRRHQSVSSGTKSPFMQALRITTEVTRTTPPVSGRSSPGHGAESPSQSPSMAQKSRMHFWSKLFQGKAQQDRGLGVQPKSRARQSSLHKGSCAMQQLQHSKTGPATTSRSFTTMLGGRAMSTGSSSMSNPVTQQLPDHSNHSASESTPYDSPTADRRGSDSTPFDSPKSDCPVSDDDSRRAFRSSSEEEPSVELWVGSCGLGCRAQG</sequence>
<reference evidence="2" key="1">
    <citation type="submission" date="2017-08" db="EMBL/GenBank/DDBJ databases">
        <authorList>
            <person name="Polle J.E."/>
            <person name="Barry K."/>
            <person name="Cushman J."/>
            <person name="Schmutz J."/>
            <person name="Tran D."/>
            <person name="Hathwaick L.T."/>
            <person name="Yim W.C."/>
            <person name="Jenkins J."/>
            <person name="Mckie-Krisberg Z.M."/>
            <person name="Prochnik S."/>
            <person name="Lindquist E."/>
            <person name="Dockter R.B."/>
            <person name="Adam C."/>
            <person name="Molina H."/>
            <person name="Bunkerborg J."/>
            <person name="Jin E."/>
            <person name="Buchheim M."/>
            <person name="Magnuson J."/>
        </authorList>
    </citation>
    <scope>NUCLEOTIDE SEQUENCE</scope>
    <source>
        <strain evidence="2">CCAP 19/18</strain>
    </source>
</reference>
<evidence type="ECO:0000313" key="2">
    <source>
        <dbReference type="EMBL" id="KAF5826419.1"/>
    </source>
</evidence>
<feature type="compositionally biased region" description="Polar residues" evidence="1">
    <location>
        <begin position="89"/>
        <end position="102"/>
    </location>
</feature>
<feature type="region of interest" description="Disordered" evidence="1">
    <location>
        <begin position="1"/>
        <end position="259"/>
    </location>
</feature>
<evidence type="ECO:0008006" key="4">
    <source>
        <dbReference type="Google" id="ProtNLM"/>
    </source>
</evidence>
<accession>A0ABQ7FVK7</accession>
<feature type="compositionally biased region" description="Polar residues" evidence="1">
    <location>
        <begin position="110"/>
        <end position="119"/>
    </location>
</feature>
<comment type="caution">
    <text evidence="2">The sequence shown here is derived from an EMBL/GenBank/DDBJ whole genome shotgun (WGS) entry which is preliminary data.</text>
</comment>
<feature type="compositionally biased region" description="Polar residues" evidence="1">
    <location>
        <begin position="187"/>
        <end position="216"/>
    </location>
</feature>
<name>A0ABQ7FVK7_DUNSA</name>
<feature type="compositionally biased region" description="Polar residues" evidence="1">
    <location>
        <begin position="1"/>
        <end position="13"/>
    </location>
</feature>
<dbReference type="EMBL" id="MU070945">
    <property type="protein sequence ID" value="KAF5826419.1"/>
    <property type="molecule type" value="Genomic_DNA"/>
</dbReference>
<feature type="compositionally biased region" description="Polar residues" evidence="1">
    <location>
        <begin position="149"/>
        <end position="179"/>
    </location>
</feature>
<evidence type="ECO:0000313" key="3">
    <source>
        <dbReference type="Proteomes" id="UP000815325"/>
    </source>
</evidence>
<keyword evidence="3" id="KW-1185">Reference proteome</keyword>
<proteinExistence type="predicted"/>